<dbReference type="HOGENOM" id="CLU_3157827_0_0_5"/>
<proteinExistence type="predicted"/>
<sequence>MPWQCRIDAGDYAERHALISDLIKIRSVLTLEAFIRLASLTTDVLAAA</sequence>
<dbReference type="PATRIC" id="fig|1185652.3.peg.5674"/>
<reference evidence="1 2" key="1">
    <citation type="journal article" date="2012" name="J. Bacteriol.">
        <title>Complete genome sequence of the broad-host-range strain Sinorhizobium fredii USDA257.</title>
        <authorList>
            <person name="Schuldes J."/>
            <person name="Rodriguez Orbegoso M."/>
            <person name="Schmeisser C."/>
            <person name="Krishnan H.B."/>
            <person name="Daniel R."/>
            <person name="Streit W.R."/>
        </authorList>
    </citation>
    <scope>NUCLEOTIDE SEQUENCE [LARGE SCALE GENOMIC DNA]</scope>
    <source>
        <strain evidence="1 2">USDA 257</strain>
    </source>
</reference>
<evidence type="ECO:0000313" key="2">
    <source>
        <dbReference type="Proteomes" id="UP000006180"/>
    </source>
</evidence>
<evidence type="ECO:0000313" key="1">
    <source>
        <dbReference type="EMBL" id="AFL53986.1"/>
    </source>
</evidence>
<name>I3XDN0_SINF2</name>
<dbReference type="Proteomes" id="UP000006180">
    <property type="component" value="Chromosome"/>
</dbReference>
<dbReference type="AlphaFoldDB" id="I3XDN0"/>
<organism evidence="1 2">
    <name type="scientific">Sinorhizobium fredii (strain USDA 257)</name>
    <dbReference type="NCBI Taxonomy" id="1185652"/>
    <lineage>
        <taxon>Bacteria</taxon>
        <taxon>Pseudomonadati</taxon>
        <taxon>Pseudomonadota</taxon>
        <taxon>Alphaproteobacteria</taxon>
        <taxon>Hyphomicrobiales</taxon>
        <taxon>Rhizobiaceae</taxon>
        <taxon>Sinorhizobium/Ensifer group</taxon>
        <taxon>Sinorhizobium</taxon>
    </lineage>
</organism>
<gene>
    <name evidence="1" type="ORF">USDA257_c54710</name>
</gene>
<dbReference type="EMBL" id="CP003563">
    <property type="protein sequence ID" value="AFL53986.1"/>
    <property type="molecule type" value="Genomic_DNA"/>
</dbReference>
<dbReference type="KEGG" id="sfd:USDA257_c54710"/>
<accession>I3XDN0</accession>
<protein>
    <submittedName>
        <fullName evidence="1">Uncharacterized protein</fullName>
    </submittedName>
</protein>